<dbReference type="Proteomes" id="UP001497516">
    <property type="component" value="Chromosome 2"/>
</dbReference>
<protein>
    <recommendedName>
        <fullName evidence="2">CCHC-type domain-containing protein</fullName>
    </recommendedName>
</protein>
<dbReference type="AlphaFoldDB" id="A0AAV2DB32"/>
<evidence type="ECO:0000313" key="4">
    <source>
        <dbReference type="Proteomes" id="UP001497516"/>
    </source>
</evidence>
<feature type="domain" description="CCHC-type" evidence="2">
    <location>
        <begin position="23"/>
        <end position="36"/>
    </location>
</feature>
<keyword evidence="1" id="KW-0479">Metal-binding</keyword>
<evidence type="ECO:0000256" key="1">
    <source>
        <dbReference type="PROSITE-ProRule" id="PRU00047"/>
    </source>
</evidence>
<reference evidence="3 4" key="1">
    <citation type="submission" date="2024-04" db="EMBL/GenBank/DDBJ databases">
        <authorList>
            <person name="Fracassetti M."/>
        </authorList>
    </citation>
    <scope>NUCLEOTIDE SEQUENCE [LARGE SCALE GENOMIC DNA]</scope>
</reference>
<evidence type="ECO:0000259" key="2">
    <source>
        <dbReference type="PROSITE" id="PS50158"/>
    </source>
</evidence>
<dbReference type="GO" id="GO:0003676">
    <property type="term" value="F:nucleic acid binding"/>
    <property type="evidence" value="ECO:0007669"/>
    <property type="project" value="InterPro"/>
</dbReference>
<proteinExistence type="predicted"/>
<gene>
    <name evidence="3" type="ORF">LTRI10_LOCUS13175</name>
</gene>
<dbReference type="PROSITE" id="PS50158">
    <property type="entry name" value="ZF_CCHC"/>
    <property type="match status" value="1"/>
</dbReference>
<keyword evidence="4" id="KW-1185">Reference proteome</keyword>
<organism evidence="3 4">
    <name type="scientific">Linum trigynum</name>
    <dbReference type="NCBI Taxonomy" id="586398"/>
    <lineage>
        <taxon>Eukaryota</taxon>
        <taxon>Viridiplantae</taxon>
        <taxon>Streptophyta</taxon>
        <taxon>Embryophyta</taxon>
        <taxon>Tracheophyta</taxon>
        <taxon>Spermatophyta</taxon>
        <taxon>Magnoliopsida</taxon>
        <taxon>eudicotyledons</taxon>
        <taxon>Gunneridae</taxon>
        <taxon>Pentapetalae</taxon>
        <taxon>rosids</taxon>
        <taxon>fabids</taxon>
        <taxon>Malpighiales</taxon>
        <taxon>Linaceae</taxon>
        <taxon>Linum</taxon>
    </lineage>
</organism>
<dbReference type="InterPro" id="IPR001878">
    <property type="entry name" value="Znf_CCHC"/>
</dbReference>
<accession>A0AAV2DB32</accession>
<evidence type="ECO:0000313" key="3">
    <source>
        <dbReference type="EMBL" id="CAL1371093.1"/>
    </source>
</evidence>
<dbReference type="EMBL" id="OZ034815">
    <property type="protein sequence ID" value="CAL1371093.1"/>
    <property type="molecule type" value="Genomic_DNA"/>
</dbReference>
<keyword evidence="1" id="KW-0862">Zinc</keyword>
<dbReference type="GO" id="GO:0008270">
    <property type="term" value="F:zinc ion binding"/>
    <property type="evidence" value="ECO:0007669"/>
    <property type="project" value="UniProtKB-KW"/>
</dbReference>
<sequence>MAMSEETGCFWVSLKYEFLHSFCFKCGRVGHCLQTCEYDPPQGKERFMPHMTTKALGEKLYGEEDDNRSVYGASRSVRVNLEVAGMRNT</sequence>
<keyword evidence="1" id="KW-0863">Zinc-finger</keyword>
<name>A0AAV2DB32_9ROSI</name>